<proteinExistence type="predicted"/>
<dbReference type="AlphaFoldDB" id="A0A7C3N5L2"/>
<name>A0A7C3N5L2_UNCW3</name>
<sequence length="350" mass="41568">MKKFLTLLIIFINSSLIFPEEKFYRFLEFDFIGRIELMEKITKSEFGKIESFKVYFDSKKREERIEICFKGEKTEKDIFNSGFPVSTIEISYSDTFLKSENESLYAQKTVYNFLNRKGETVKIFNGAERMVFISFNKKKDFENVVSYLENGSGKKVFFPDSVLFKITSIYKGKNSKRWETYFYGFDENGKMIPTYNILGFEKVVRNESSDNILDSLKLYKKDDYLVLNSEIIFDGSYREIKNLKLKKDEKGNLQKFYEIIFFDEIGYEFKKIFLDSLLKPVDMDSNFAIRIMKRNDNFTLDRVEYFSANQLLKAKMPPSIKYEGYPLFKILTKKFVYDKDYNLLGVEKIE</sequence>
<gene>
    <name evidence="1" type="ORF">ENS15_03805</name>
</gene>
<accession>A0A7C3N5L2</accession>
<comment type="caution">
    <text evidence="1">The sequence shown here is derived from an EMBL/GenBank/DDBJ whole genome shotgun (WGS) entry which is preliminary data.</text>
</comment>
<evidence type="ECO:0000313" key="1">
    <source>
        <dbReference type="EMBL" id="HFK23757.1"/>
    </source>
</evidence>
<reference evidence="1" key="1">
    <citation type="journal article" date="2020" name="mSystems">
        <title>Genome- and Community-Level Interaction Insights into Carbon Utilization and Element Cycling Functions of Hydrothermarchaeota in Hydrothermal Sediment.</title>
        <authorList>
            <person name="Zhou Z."/>
            <person name="Liu Y."/>
            <person name="Xu W."/>
            <person name="Pan J."/>
            <person name="Luo Z.H."/>
            <person name="Li M."/>
        </authorList>
    </citation>
    <scope>NUCLEOTIDE SEQUENCE [LARGE SCALE GENOMIC DNA]</scope>
    <source>
        <strain evidence="1">SpSt-464</strain>
    </source>
</reference>
<protein>
    <submittedName>
        <fullName evidence="1">Uncharacterized protein</fullName>
    </submittedName>
</protein>
<organism evidence="1">
    <name type="scientific">candidate division WOR-3 bacterium</name>
    <dbReference type="NCBI Taxonomy" id="2052148"/>
    <lineage>
        <taxon>Bacteria</taxon>
        <taxon>Bacteria division WOR-3</taxon>
    </lineage>
</organism>
<dbReference type="EMBL" id="DSTT01000005">
    <property type="protein sequence ID" value="HFK23757.1"/>
    <property type="molecule type" value="Genomic_DNA"/>
</dbReference>